<dbReference type="Pfam" id="PF07195">
    <property type="entry name" value="FliD_C"/>
    <property type="match status" value="1"/>
</dbReference>
<evidence type="ECO:0000313" key="8">
    <source>
        <dbReference type="EMBL" id="SCZ77817.1"/>
    </source>
</evidence>
<comment type="subunit">
    <text evidence="2 5">Homopentamer.</text>
</comment>
<keyword evidence="8" id="KW-0966">Cell projection</keyword>
<dbReference type="PANTHER" id="PTHR30288:SF0">
    <property type="entry name" value="FLAGELLAR HOOK-ASSOCIATED PROTEIN 2"/>
    <property type="match status" value="1"/>
</dbReference>
<comment type="subcellular location">
    <subcellularLocation>
        <location evidence="5">Secreted</location>
    </subcellularLocation>
    <subcellularLocation>
        <location evidence="5">Bacterial flagellum</location>
    </subcellularLocation>
</comment>
<proteinExistence type="inferred from homology"/>
<sequence>MAGINFIGSYSGMDQGVIDKLMAVEKRPLITFAEKKTDLEARQGAWKDVATRLKNLLDKIKALSKTETLYSKTTASSEEAIVSASGTRDAVSGQYEVLVKQLATQTKMTGSKVAQTDFDTALNLTGNLTLGAGDKTAQITIEASQSLRTVVRNINLESTNTGVTATVVDGRMVLKSSSYGADPMTVSSEQPAVLEALGLNTVEEVLGQGSIFSVNGIEMTRDSNTVSDAVLGMSLQLKQETDIAAPVVITVSEDSEKTIKAFQEFVDQYNSTMSFLKAQTAAGTREVPGSQGKLYGESSLVRFQNSLRQGLTSDLPESASIFKNLSEIGITTIDKEGTLMLDAEKLKTALKETPNEVQKLLAGDELQTGMSGRLEGLIEGLTDKSNGMIQVKSSSLERTLKDLNRRITDFEDKMTKREAYYINMFSKLDVAMQKAETQSNWLAAQLGGMQNQE</sequence>
<name>A0A1G5RV83_9FIRM</name>
<evidence type="ECO:0000256" key="3">
    <source>
        <dbReference type="ARBA" id="ARBA00023054"/>
    </source>
</evidence>
<dbReference type="PANTHER" id="PTHR30288">
    <property type="entry name" value="FLAGELLAR CAP/ASSEMBLY PROTEIN FLID"/>
    <property type="match status" value="1"/>
</dbReference>
<evidence type="ECO:0000256" key="5">
    <source>
        <dbReference type="RuleBase" id="RU362066"/>
    </source>
</evidence>
<dbReference type="EMBL" id="FMWL01000003">
    <property type="protein sequence ID" value="SCZ77817.1"/>
    <property type="molecule type" value="Genomic_DNA"/>
</dbReference>
<feature type="domain" description="Flagellar hook-associated protein 2 N-terminal" evidence="6">
    <location>
        <begin position="11"/>
        <end position="105"/>
    </location>
</feature>
<comment type="function">
    <text evidence="5">Required for morphogenesis and for the elongation of the flagellar filament by facilitating polymerization of the flagellin monomers at the tip of growing filament. Forms a capping structure, which prevents flagellin subunits (transported through the central channel of the flagellum) from leaking out without polymerization at the distal end.</text>
</comment>
<dbReference type="GO" id="GO:0009421">
    <property type="term" value="C:bacterial-type flagellum filament cap"/>
    <property type="evidence" value="ECO:0007669"/>
    <property type="project" value="InterPro"/>
</dbReference>
<dbReference type="GO" id="GO:0009424">
    <property type="term" value="C:bacterial-type flagellum hook"/>
    <property type="evidence" value="ECO:0007669"/>
    <property type="project" value="UniProtKB-UniRule"/>
</dbReference>
<evidence type="ECO:0000259" key="7">
    <source>
        <dbReference type="Pfam" id="PF07195"/>
    </source>
</evidence>
<evidence type="ECO:0000313" key="9">
    <source>
        <dbReference type="Proteomes" id="UP000199208"/>
    </source>
</evidence>
<feature type="domain" description="Flagellar hook-associated protein 2 C-terminal" evidence="7">
    <location>
        <begin position="207"/>
        <end position="435"/>
    </location>
</feature>
<evidence type="ECO:0000256" key="1">
    <source>
        <dbReference type="ARBA" id="ARBA00009764"/>
    </source>
</evidence>
<dbReference type="RefSeq" id="WP_092589749.1">
    <property type="nucleotide sequence ID" value="NZ_FMWL01000003.1"/>
</dbReference>
<accession>A0A1G5RV83</accession>
<dbReference type="Proteomes" id="UP000199208">
    <property type="component" value="Unassembled WGS sequence"/>
</dbReference>
<dbReference type="GO" id="GO:0071973">
    <property type="term" value="P:bacterial-type flagellum-dependent cell motility"/>
    <property type="evidence" value="ECO:0007669"/>
    <property type="project" value="TreeGrafter"/>
</dbReference>
<dbReference type="GO" id="GO:0005576">
    <property type="term" value="C:extracellular region"/>
    <property type="evidence" value="ECO:0007669"/>
    <property type="project" value="UniProtKB-SubCell"/>
</dbReference>
<keyword evidence="3" id="KW-0175">Coiled coil</keyword>
<gene>
    <name evidence="8" type="ORF">SAMN03080599_00962</name>
</gene>
<keyword evidence="9" id="KW-1185">Reference proteome</keyword>
<dbReference type="InterPro" id="IPR010810">
    <property type="entry name" value="Flagellin_hook_IN_motif"/>
</dbReference>
<evidence type="ECO:0000259" key="6">
    <source>
        <dbReference type="Pfam" id="PF02465"/>
    </source>
</evidence>
<comment type="similarity">
    <text evidence="1 5">Belongs to the FliD family.</text>
</comment>
<dbReference type="AlphaFoldDB" id="A0A1G5RV83"/>
<dbReference type="Pfam" id="PF07196">
    <property type="entry name" value="Flagellin_IN"/>
    <property type="match status" value="1"/>
</dbReference>
<evidence type="ECO:0000256" key="4">
    <source>
        <dbReference type="ARBA" id="ARBA00023143"/>
    </source>
</evidence>
<reference evidence="8 9" key="1">
    <citation type="submission" date="2016-10" db="EMBL/GenBank/DDBJ databases">
        <authorList>
            <person name="de Groot N.N."/>
        </authorList>
    </citation>
    <scope>NUCLEOTIDE SEQUENCE [LARGE SCALE GENOMIC DNA]</scope>
    <source>
        <strain evidence="8 9">DSM 2784</strain>
    </source>
</reference>
<dbReference type="STRING" id="1120920.SAMN03080599_00962"/>
<dbReference type="Pfam" id="PF02465">
    <property type="entry name" value="FliD_N"/>
    <property type="match status" value="1"/>
</dbReference>
<dbReference type="InterPro" id="IPR040026">
    <property type="entry name" value="FliD"/>
</dbReference>
<evidence type="ECO:0000256" key="2">
    <source>
        <dbReference type="ARBA" id="ARBA00011255"/>
    </source>
</evidence>
<keyword evidence="8" id="KW-0969">Cilium</keyword>
<dbReference type="InterPro" id="IPR003481">
    <property type="entry name" value="FliD_N"/>
</dbReference>
<organism evidence="8 9">
    <name type="scientific">Acidaminobacter hydrogenoformans DSM 2784</name>
    <dbReference type="NCBI Taxonomy" id="1120920"/>
    <lineage>
        <taxon>Bacteria</taxon>
        <taxon>Bacillati</taxon>
        <taxon>Bacillota</taxon>
        <taxon>Clostridia</taxon>
        <taxon>Peptostreptococcales</taxon>
        <taxon>Acidaminobacteraceae</taxon>
        <taxon>Acidaminobacter</taxon>
    </lineage>
</organism>
<dbReference type="GO" id="GO:0007155">
    <property type="term" value="P:cell adhesion"/>
    <property type="evidence" value="ECO:0007669"/>
    <property type="project" value="InterPro"/>
</dbReference>
<dbReference type="InterPro" id="IPR010809">
    <property type="entry name" value="FliD_C"/>
</dbReference>
<keyword evidence="4 5" id="KW-0975">Bacterial flagellum</keyword>
<protein>
    <recommendedName>
        <fullName evidence="5">Flagellar hook-associated protein 2</fullName>
        <shortName evidence="5">HAP2</shortName>
    </recommendedName>
    <alternativeName>
        <fullName evidence="5">Flagellar cap protein</fullName>
    </alternativeName>
</protein>
<keyword evidence="8" id="KW-0282">Flagellum</keyword>
<dbReference type="OrthoDB" id="9776025at2"/>
<keyword evidence="5" id="KW-0964">Secreted</keyword>